<dbReference type="EMBL" id="JAFELM010000030">
    <property type="protein sequence ID" value="MBM6618136.1"/>
    <property type="molecule type" value="Genomic_DNA"/>
</dbReference>
<dbReference type="SUPFAM" id="SSF103481">
    <property type="entry name" value="Multidrug resistance efflux transporter EmrE"/>
    <property type="match status" value="2"/>
</dbReference>
<name>A0ABS2DIB9_9BACI</name>
<dbReference type="InterPro" id="IPR050638">
    <property type="entry name" value="AA-Vitamin_Transporters"/>
</dbReference>
<dbReference type="Pfam" id="PF00892">
    <property type="entry name" value="EamA"/>
    <property type="match status" value="2"/>
</dbReference>
<dbReference type="InterPro" id="IPR037185">
    <property type="entry name" value="EmrE-like"/>
</dbReference>
<organism evidence="8 9">
    <name type="scientific">Bacillus suaedaesalsae</name>
    <dbReference type="NCBI Taxonomy" id="2810349"/>
    <lineage>
        <taxon>Bacteria</taxon>
        <taxon>Bacillati</taxon>
        <taxon>Bacillota</taxon>
        <taxon>Bacilli</taxon>
        <taxon>Bacillales</taxon>
        <taxon>Bacillaceae</taxon>
        <taxon>Bacillus</taxon>
    </lineage>
</organism>
<dbReference type="PANTHER" id="PTHR32322">
    <property type="entry name" value="INNER MEMBRANE TRANSPORTER"/>
    <property type="match status" value="1"/>
</dbReference>
<evidence type="ECO:0000259" key="7">
    <source>
        <dbReference type="Pfam" id="PF00892"/>
    </source>
</evidence>
<evidence type="ECO:0000256" key="3">
    <source>
        <dbReference type="ARBA" id="ARBA00022692"/>
    </source>
</evidence>
<feature type="domain" description="EamA" evidence="7">
    <location>
        <begin position="6"/>
        <end position="141"/>
    </location>
</feature>
<feature type="domain" description="EamA" evidence="7">
    <location>
        <begin position="153"/>
        <end position="287"/>
    </location>
</feature>
<reference evidence="8 9" key="1">
    <citation type="submission" date="2021-02" db="EMBL/GenBank/DDBJ databases">
        <title>Bacillus sp. RD4P76, an endophyte from a halophyte.</title>
        <authorList>
            <person name="Sun J.-Q."/>
        </authorList>
    </citation>
    <scope>NUCLEOTIDE SEQUENCE [LARGE SCALE GENOMIC DNA]</scope>
    <source>
        <strain evidence="8 9">RD4P76</strain>
    </source>
</reference>
<feature type="transmembrane region" description="Helical" evidence="6">
    <location>
        <begin position="155"/>
        <end position="174"/>
    </location>
</feature>
<evidence type="ECO:0000256" key="6">
    <source>
        <dbReference type="SAM" id="Phobius"/>
    </source>
</evidence>
<evidence type="ECO:0000256" key="5">
    <source>
        <dbReference type="ARBA" id="ARBA00023136"/>
    </source>
</evidence>
<evidence type="ECO:0000256" key="2">
    <source>
        <dbReference type="ARBA" id="ARBA00007362"/>
    </source>
</evidence>
<evidence type="ECO:0000256" key="1">
    <source>
        <dbReference type="ARBA" id="ARBA00004127"/>
    </source>
</evidence>
<comment type="subcellular location">
    <subcellularLocation>
        <location evidence="1">Endomembrane system</location>
        <topology evidence="1">Multi-pass membrane protein</topology>
    </subcellularLocation>
</comment>
<keyword evidence="3 6" id="KW-0812">Transmembrane</keyword>
<sequence length="297" mass="33391">MKIKMIAVLTAVVVTMLWSSSYFLNVYAFKEGVGPLTLAGLRYTIAAFVLFLLSISHKGETKHREKITWKYIFLLGISGYLVAQGFQYWGQFFITPTQTSLLLNIGNTTIVAVLASILINEKIKKLTIVGMIGVIVGAGLYYFPWEFNLQDTIGISLVVFSSIGYGIHIILIRFILKKHSIKPTELVMKPMVIGAIGMLCMGIFIEALPHFSWNLVFIVLWLGIVNGSIAFTLWTWSQKYLEAFESSIINNLMLVEIAIFDMLLLNRNFTLLQFTGSVIVTSTILIVQLIPHLKKEL</sequence>
<dbReference type="Proteomes" id="UP001518925">
    <property type="component" value="Unassembled WGS sequence"/>
</dbReference>
<evidence type="ECO:0000313" key="9">
    <source>
        <dbReference type="Proteomes" id="UP001518925"/>
    </source>
</evidence>
<feature type="transmembrane region" description="Helical" evidence="6">
    <location>
        <begin position="211"/>
        <end position="236"/>
    </location>
</feature>
<comment type="similarity">
    <text evidence="2">Belongs to the EamA transporter family.</text>
</comment>
<proteinExistence type="inferred from homology"/>
<feature type="transmembrane region" description="Helical" evidence="6">
    <location>
        <begin position="101"/>
        <end position="119"/>
    </location>
</feature>
<evidence type="ECO:0000256" key="4">
    <source>
        <dbReference type="ARBA" id="ARBA00022989"/>
    </source>
</evidence>
<keyword evidence="9" id="KW-1185">Reference proteome</keyword>
<feature type="transmembrane region" description="Helical" evidence="6">
    <location>
        <begin position="271"/>
        <end position="290"/>
    </location>
</feature>
<evidence type="ECO:0000313" key="8">
    <source>
        <dbReference type="EMBL" id="MBM6618136.1"/>
    </source>
</evidence>
<feature type="transmembrane region" description="Helical" evidence="6">
    <location>
        <begin position="33"/>
        <end position="55"/>
    </location>
</feature>
<dbReference type="InterPro" id="IPR000620">
    <property type="entry name" value="EamA_dom"/>
</dbReference>
<dbReference type="RefSeq" id="WP_204203498.1">
    <property type="nucleotide sequence ID" value="NZ_JAFELM010000030.1"/>
</dbReference>
<feature type="transmembrane region" description="Helical" evidence="6">
    <location>
        <begin position="67"/>
        <end position="89"/>
    </location>
</feature>
<feature type="transmembrane region" description="Helical" evidence="6">
    <location>
        <begin position="186"/>
        <end position="205"/>
    </location>
</feature>
<protein>
    <submittedName>
        <fullName evidence="8">DMT family transporter</fullName>
    </submittedName>
</protein>
<accession>A0ABS2DIB9</accession>
<keyword evidence="5 6" id="KW-0472">Membrane</keyword>
<gene>
    <name evidence="8" type="ORF">JR050_10745</name>
</gene>
<keyword evidence="4 6" id="KW-1133">Transmembrane helix</keyword>
<feature type="transmembrane region" description="Helical" evidence="6">
    <location>
        <begin position="126"/>
        <end position="143"/>
    </location>
</feature>
<feature type="transmembrane region" description="Helical" evidence="6">
    <location>
        <begin position="248"/>
        <end position="265"/>
    </location>
</feature>
<comment type="caution">
    <text evidence="8">The sequence shown here is derived from an EMBL/GenBank/DDBJ whole genome shotgun (WGS) entry which is preliminary data.</text>
</comment>
<dbReference type="PANTHER" id="PTHR32322:SF2">
    <property type="entry name" value="EAMA DOMAIN-CONTAINING PROTEIN"/>
    <property type="match status" value="1"/>
</dbReference>